<sequence length="316" mass="36467">MKLFLYKSVALLIVVTILFKLLDVLAVSGLSNLKDDDYKDLDLLYNNKIDDELLILGSSRAWNHFDIKVIEEQTGIKSRVIGLSGADFNMQRALWEQALSSENDVKYIVHVVGALEFSRREDGIFKKYKFFPYFNNQYVYSNLSNIQPDLWKDKYVPLYKFHGNYKYFLKGIKSKFKPNTSSLYTKYKGYRGFEDIWDGEIKVDSKVISQDDISLATSFIRDEAQLANEKGKVLIIVYAPEFSQTNAIFKGKQTILNKLESVASENDNVYFFNYSEWEGNTDVKLFHNATHLNAVGAKIFSQSFVKDMIEVLDINN</sequence>
<evidence type="ECO:0000313" key="2">
    <source>
        <dbReference type="Proteomes" id="UP000256980"/>
    </source>
</evidence>
<evidence type="ECO:0000313" key="1">
    <source>
        <dbReference type="EMBL" id="RED47064.1"/>
    </source>
</evidence>
<organism evidence="1 2">
    <name type="scientific">Winogradskyella eximia</name>
    <dbReference type="NCBI Taxonomy" id="262006"/>
    <lineage>
        <taxon>Bacteria</taxon>
        <taxon>Pseudomonadati</taxon>
        <taxon>Bacteroidota</taxon>
        <taxon>Flavobacteriia</taxon>
        <taxon>Flavobacteriales</taxon>
        <taxon>Flavobacteriaceae</taxon>
        <taxon>Winogradskyella</taxon>
    </lineage>
</organism>
<name>A0A3D9HC67_9FLAO</name>
<comment type="caution">
    <text evidence="1">The sequence shown here is derived from an EMBL/GenBank/DDBJ whole genome shotgun (WGS) entry which is preliminary data.</text>
</comment>
<dbReference type="Proteomes" id="UP000256980">
    <property type="component" value="Unassembled WGS sequence"/>
</dbReference>
<accession>A0A3D9HC67</accession>
<protein>
    <submittedName>
        <fullName evidence="1">Uncharacterized protein</fullName>
    </submittedName>
</protein>
<keyword evidence="2" id="KW-1185">Reference proteome</keyword>
<dbReference type="AlphaFoldDB" id="A0A3D9HC67"/>
<dbReference type="RefSeq" id="WP_115816102.1">
    <property type="nucleotide sequence ID" value="NZ_QRDV01000001.1"/>
</dbReference>
<dbReference type="EMBL" id="QRDV01000001">
    <property type="protein sequence ID" value="RED47064.1"/>
    <property type="molecule type" value="Genomic_DNA"/>
</dbReference>
<reference evidence="1 2" key="1">
    <citation type="submission" date="2018-07" db="EMBL/GenBank/DDBJ databases">
        <title>Genomic Encyclopedia of Type Strains, Phase III (KMG-III): the genomes of soil and plant-associated and newly described type strains.</title>
        <authorList>
            <person name="Whitman W."/>
        </authorList>
    </citation>
    <scope>NUCLEOTIDE SEQUENCE [LARGE SCALE GENOMIC DNA]</scope>
    <source>
        <strain evidence="1 2">CECT 7946</strain>
    </source>
</reference>
<proteinExistence type="predicted"/>
<gene>
    <name evidence="1" type="ORF">DFQ10_101845</name>
</gene>
<dbReference type="OrthoDB" id="869432at2"/>